<evidence type="ECO:0000256" key="4">
    <source>
        <dbReference type="ARBA" id="ARBA00023453"/>
    </source>
</evidence>
<dbReference type="Proteomes" id="UP000324907">
    <property type="component" value="Unassembled WGS sequence"/>
</dbReference>
<dbReference type="GO" id="GO:0008171">
    <property type="term" value="F:O-methyltransferase activity"/>
    <property type="evidence" value="ECO:0007669"/>
    <property type="project" value="InterPro"/>
</dbReference>
<keyword evidence="5" id="KW-0472">Membrane</keyword>
<evidence type="ECO:0008006" key="8">
    <source>
        <dbReference type="Google" id="ProtNLM"/>
    </source>
</evidence>
<dbReference type="InterPro" id="IPR050362">
    <property type="entry name" value="Cation-dep_OMT"/>
</dbReference>
<evidence type="ECO:0000256" key="5">
    <source>
        <dbReference type="SAM" id="Phobius"/>
    </source>
</evidence>
<evidence type="ECO:0000256" key="2">
    <source>
        <dbReference type="ARBA" id="ARBA00022679"/>
    </source>
</evidence>
<accession>A0A5A8CEA7</accession>
<feature type="transmembrane region" description="Helical" evidence="5">
    <location>
        <begin position="16"/>
        <end position="35"/>
    </location>
</feature>
<proteinExistence type="inferred from homology"/>
<dbReference type="GO" id="GO:0032259">
    <property type="term" value="P:methylation"/>
    <property type="evidence" value="ECO:0007669"/>
    <property type="project" value="UniProtKB-KW"/>
</dbReference>
<dbReference type="PANTHER" id="PTHR10509">
    <property type="entry name" value="O-METHYLTRANSFERASE-RELATED"/>
    <property type="match status" value="1"/>
</dbReference>
<dbReference type="EMBL" id="VLTL01000223">
    <property type="protein sequence ID" value="KAA0150947.1"/>
    <property type="molecule type" value="Genomic_DNA"/>
</dbReference>
<sequence length="295" mass="31138">MASSDVSAGTSDAGRMVLIGAACAAVGAAAGVAIARAWARRSHGKGAGAKPAWYREQRTSGMSDALHEYCVKVGTRLTPQHLKISDYTNKLGGISRMCVSADEGQFLETMAKIVSARNVVEVGCFTGYGTLSLALGTKERVYTLDIADDHLAQARAQWDAAGVGERVEHVKGPAVRSMRLIRALGFSKDAAAAVRAGMDGGAVAGAAGEGQAQLVFVDADKASYAAYVEHAFHLLERGGLCVVDNTIWSGRVIAAEFADADTTAIRKLNQDLKDDTRWDICLLPLADGVTVLRKR</sequence>
<dbReference type="PANTHER" id="PTHR10509:SF14">
    <property type="entry name" value="CAFFEOYL-COA O-METHYLTRANSFERASE 3-RELATED"/>
    <property type="match status" value="1"/>
</dbReference>
<gene>
    <name evidence="6" type="ORF">FNF28_07191</name>
</gene>
<evidence type="ECO:0000313" key="7">
    <source>
        <dbReference type="Proteomes" id="UP000324907"/>
    </source>
</evidence>
<comment type="similarity">
    <text evidence="4">Belongs to the class I-like SAM-binding methyltransferase superfamily. Cation-dependent O-methyltransferase family.</text>
</comment>
<keyword evidence="2" id="KW-0808">Transferase</keyword>
<organism evidence="6 7">
    <name type="scientific">Cafeteria roenbergensis</name>
    <name type="common">Marine flagellate</name>
    <dbReference type="NCBI Taxonomy" id="33653"/>
    <lineage>
        <taxon>Eukaryota</taxon>
        <taxon>Sar</taxon>
        <taxon>Stramenopiles</taxon>
        <taxon>Bigyra</taxon>
        <taxon>Opalozoa</taxon>
        <taxon>Bicosoecida</taxon>
        <taxon>Cafeteriaceae</taxon>
        <taxon>Cafeteria</taxon>
    </lineage>
</organism>
<evidence type="ECO:0000313" key="6">
    <source>
        <dbReference type="EMBL" id="KAA0150947.1"/>
    </source>
</evidence>
<dbReference type="InterPro" id="IPR029063">
    <property type="entry name" value="SAM-dependent_MTases_sf"/>
</dbReference>
<dbReference type="InterPro" id="IPR002935">
    <property type="entry name" value="SAM_O-MeTrfase"/>
</dbReference>
<comment type="caution">
    <text evidence="6">The sequence shown here is derived from an EMBL/GenBank/DDBJ whole genome shotgun (WGS) entry which is preliminary data.</text>
</comment>
<keyword evidence="1" id="KW-0489">Methyltransferase</keyword>
<reference evidence="6 7" key="1">
    <citation type="submission" date="2019-07" db="EMBL/GenBank/DDBJ databases">
        <title>Genomes of Cafeteria roenbergensis.</title>
        <authorList>
            <person name="Fischer M.G."/>
            <person name="Hackl T."/>
            <person name="Roman M."/>
        </authorList>
    </citation>
    <scope>NUCLEOTIDE SEQUENCE [LARGE SCALE GENOMIC DNA]</scope>
    <source>
        <strain evidence="6 7">RCC970-E3</strain>
    </source>
</reference>
<keyword evidence="3" id="KW-0949">S-adenosyl-L-methionine</keyword>
<dbReference type="AlphaFoldDB" id="A0A5A8CEA7"/>
<dbReference type="Gene3D" id="3.40.50.150">
    <property type="entry name" value="Vaccinia Virus protein VP39"/>
    <property type="match status" value="1"/>
</dbReference>
<evidence type="ECO:0000256" key="3">
    <source>
        <dbReference type="ARBA" id="ARBA00022691"/>
    </source>
</evidence>
<dbReference type="PROSITE" id="PS51682">
    <property type="entry name" value="SAM_OMT_I"/>
    <property type="match status" value="1"/>
</dbReference>
<protein>
    <recommendedName>
        <fullName evidence="8">Caffeoyl-CoA O-methyltransferase</fullName>
    </recommendedName>
</protein>
<dbReference type="SUPFAM" id="SSF53335">
    <property type="entry name" value="S-adenosyl-L-methionine-dependent methyltransferases"/>
    <property type="match status" value="1"/>
</dbReference>
<name>A0A5A8CEA7_CAFRO</name>
<dbReference type="GO" id="GO:0008757">
    <property type="term" value="F:S-adenosylmethionine-dependent methyltransferase activity"/>
    <property type="evidence" value="ECO:0007669"/>
    <property type="project" value="TreeGrafter"/>
</dbReference>
<keyword evidence="5" id="KW-1133">Transmembrane helix</keyword>
<dbReference type="CDD" id="cd02440">
    <property type="entry name" value="AdoMet_MTases"/>
    <property type="match status" value="1"/>
</dbReference>
<evidence type="ECO:0000256" key="1">
    <source>
        <dbReference type="ARBA" id="ARBA00022603"/>
    </source>
</evidence>
<dbReference type="Pfam" id="PF01596">
    <property type="entry name" value="Methyltransf_3"/>
    <property type="match status" value="2"/>
</dbReference>
<keyword evidence="5" id="KW-0812">Transmembrane</keyword>